<keyword evidence="4" id="KW-1185">Reference proteome</keyword>
<feature type="domain" description="BPL/LPL catalytic" evidence="2">
    <location>
        <begin position="1"/>
        <end position="184"/>
    </location>
</feature>
<dbReference type="PANTHER" id="PTHR12835">
    <property type="entry name" value="BIOTIN PROTEIN LIGASE"/>
    <property type="match status" value="1"/>
</dbReference>
<dbReference type="NCBIfam" id="TIGR00121">
    <property type="entry name" value="birA_ligase"/>
    <property type="match status" value="1"/>
</dbReference>
<dbReference type="InterPro" id="IPR004143">
    <property type="entry name" value="BPL_LPL_catalytic"/>
</dbReference>
<dbReference type="Proteomes" id="UP001202248">
    <property type="component" value="Unassembled WGS sequence"/>
</dbReference>
<keyword evidence="1 3" id="KW-0436">Ligase</keyword>
<gene>
    <name evidence="3" type="ORF">MKP09_21735</name>
</gene>
<evidence type="ECO:0000259" key="2">
    <source>
        <dbReference type="PROSITE" id="PS51733"/>
    </source>
</evidence>
<dbReference type="SUPFAM" id="SSF55681">
    <property type="entry name" value="Class II aaRS and biotin synthetases"/>
    <property type="match status" value="1"/>
</dbReference>
<accession>A0ABS9SQF3</accession>
<evidence type="ECO:0000313" key="4">
    <source>
        <dbReference type="Proteomes" id="UP001202248"/>
    </source>
</evidence>
<dbReference type="Pfam" id="PF03099">
    <property type="entry name" value="BPL_LplA_LipB"/>
    <property type="match status" value="1"/>
</dbReference>
<dbReference type="GO" id="GO:0004077">
    <property type="term" value="F:biotin--[biotin carboxyl-carrier protein] ligase activity"/>
    <property type="evidence" value="ECO:0007669"/>
    <property type="project" value="UniProtKB-EC"/>
</dbReference>
<dbReference type="EMBL" id="JAKWBL010000004">
    <property type="protein sequence ID" value="MCH5600349.1"/>
    <property type="molecule type" value="Genomic_DNA"/>
</dbReference>
<organism evidence="3 4">
    <name type="scientific">Niabella ginsengisoli</name>
    <dbReference type="NCBI Taxonomy" id="522298"/>
    <lineage>
        <taxon>Bacteria</taxon>
        <taxon>Pseudomonadati</taxon>
        <taxon>Bacteroidota</taxon>
        <taxon>Chitinophagia</taxon>
        <taxon>Chitinophagales</taxon>
        <taxon>Chitinophagaceae</taxon>
        <taxon>Niabella</taxon>
    </lineage>
</organism>
<dbReference type="EC" id="6.3.4.15" evidence="3"/>
<dbReference type="Gene3D" id="3.30.930.10">
    <property type="entry name" value="Bira Bifunctional Protein, Domain 2"/>
    <property type="match status" value="1"/>
</dbReference>
<dbReference type="InterPro" id="IPR004408">
    <property type="entry name" value="Biotin_CoA_COase_ligase"/>
</dbReference>
<proteinExistence type="predicted"/>
<name>A0ABS9SQF3_9BACT</name>
<dbReference type="PANTHER" id="PTHR12835:SF5">
    <property type="entry name" value="BIOTIN--PROTEIN LIGASE"/>
    <property type="match status" value="1"/>
</dbReference>
<evidence type="ECO:0000256" key="1">
    <source>
        <dbReference type="ARBA" id="ARBA00022598"/>
    </source>
</evidence>
<reference evidence="3 4" key="1">
    <citation type="submission" date="2022-02" db="EMBL/GenBank/DDBJ databases">
        <authorList>
            <person name="Min J."/>
        </authorList>
    </citation>
    <scope>NUCLEOTIDE SEQUENCE [LARGE SCALE GENOMIC DNA]</scope>
    <source>
        <strain evidence="3 4">GR10-1</strain>
    </source>
</reference>
<dbReference type="PROSITE" id="PS51733">
    <property type="entry name" value="BPL_LPL_CATALYTIC"/>
    <property type="match status" value="1"/>
</dbReference>
<dbReference type="RefSeq" id="WP_240832429.1">
    <property type="nucleotide sequence ID" value="NZ_JAKWBL010000004.1"/>
</dbReference>
<dbReference type="InterPro" id="IPR045864">
    <property type="entry name" value="aa-tRNA-synth_II/BPL/LPL"/>
</dbReference>
<dbReference type="CDD" id="cd16442">
    <property type="entry name" value="BPL"/>
    <property type="match status" value="1"/>
</dbReference>
<comment type="caution">
    <text evidence="3">The sequence shown here is derived from an EMBL/GenBank/DDBJ whole genome shotgun (WGS) entry which is preliminary data.</text>
</comment>
<sequence>MIELSSIDSTNNYALSLLKGPNLTERQENVGHGSAVFAHEQFAGKGQRGKTWLSHSGENVHLSVIINPEKIGLQRQFLLIAIIALAVRDFFDHYAQSDISIKWPNDIYFKERKAGGILIENVISGKEWKWAVAGIGLNINQIDFQKVKERIPVSLKQITGKSFDCFELAKELRNEIMNRYEYVMMSQSVDAIIEEYNHYLFKKNEKVYFEKEGKTFEALVKEVLPTGQLIVQTDVEMNFDFGEVKWLKR</sequence>
<evidence type="ECO:0000313" key="3">
    <source>
        <dbReference type="EMBL" id="MCH5600349.1"/>
    </source>
</evidence>
<protein>
    <submittedName>
        <fullName evidence="3">Biotin--[acetyl-CoA-carboxylase] ligase</fullName>
        <ecNumber evidence="3">6.3.4.15</ecNumber>
    </submittedName>
</protein>